<reference evidence="2 3" key="1">
    <citation type="journal article" date="2023" name="Microbiol. Spectr.">
        <title>Symbiosis of Carpenter Bees with Uncharacterized Lactic Acid Bacteria Showing NAD Auxotrophy.</title>
        <authorList>
            <person name="Kawasaki S."/>
            <person name="Ozawa K."/>
            <person name="Mori T."/>
            <person name="Yamamoto A."/>
            <person name="Ito M."/>
            <person name="Ohkuma M."/>
            <person name="Sakamoto M."/>
            <person name="Matsutani M."/>
        </authorList>
    </citation>
    <scope>NUCLEOTIDE SEQUENCE [LARGE SCALE GENOMIC DNA]</scope>
    <source>
        <strain evidence="2 3">KimH</strain>
    </source>
</reference>
<dbReference type="Pfam" id="PF13560">
    <property type="entry name" value="HTH_31"/>
    <property type="match status" value="1"/>
</dbReference>
<dbReference type="Proteomes" id="UP001321748">
    <property type="component" value="Chromosome"/>
</dbReference>
<protein>
    <recommendedName>
        <fullName evidence="1">HTH cro/C1-type domain-containing protein</fullName>
    </recommendedName>
</protein>
<dbReference type="InterPro" id="IPR010982">
    <property type="entry name" value="Lambda_DNA-bd_dom_sf"/>
</dbReference>
<organism evidence="2 3">
    <name type="scientific">Bombiscardovia apis</name>
    <dbReference type="NCBI Taxonomy" id="2932182"/>
    <lineage>
        <taxon>Bacteria</taxon>
        <taxon>Bacillati</taxon>
        <taxon>Actinomycetota</taxon>
        <taxon>Actinomycetes</taxon>
        <taxon>Bifidobacteriales</taxon>
        <taxon>Bifidobacteriaceae</taxon>
        <taxon>Bombiscardovia</taxon>
    </lineage>
</organism>
<proteinExistence type="predicted"/>
<sequence length="99" mass="11018">MKYVPTAVKRDLRVLGEQLTTQRKLLGLTVDDVAKRARVSPTTVHNLEHGKAVRTDSLLSVARILHMADAMVAAADPLQTDLGRLRANQQLPQRVRKQV</sequence>
<gene>
    <name evidence="2" type="ORF">KIMH_01800</name>
</gene>
<dbReference type="EMBL" id="AP026800">
    <property type="protein sequence ID" value="BDR54069.1"/>
    <property type="molecule type" value="Genomic_DNA"/>
</dbReference>
<dbReference type="Gene3D" id="1.10.260.40">
    <property type="entry name" value="lambda repressor-like DNA-binding domains"/>
    <property type="match status" value="1"/>
</dbReference>
<evidence type="ECO:0000313" key="3">
    <source>
        <dbReference type="Proteomes" id="UP001321748"/>
    </source>
</evidence>
<dbReference type="RefSeq" id="WP_317643090.1">
    <property type="nucleotide sequence ID" value="NZ_AP026800.1"/>
</dbReference>
<dbReference type="CDD" id="cd00093">
    <property type="entry name" value="HTH_XRE"/>
    <property type="match status" value="1"/>
</dbReference>
<name>A0ABM8BB46_9BIFI</name>
<evidence type="ECO:0000259" key="1">
    <source>
        <dbReference type="PROSITE" id="PS50943"/>
    </source>
</evidence>
<keyword evidence="3" id="KW-1185">Reference proteome</keyword>
<feature type="domain" description="HTH cro/C1-type" evidence="1">
    <location>
        <begin position="19"/>
        <end position="71"/>
    </location>
</feature>
<dbReference type="InterPro" id="IPR001387">
    <property type="entry name" value="Cro/C1-type_HTH"/>
</dbReference>
<dbReference type="SMART" id="SM00530">
    <property type="entry name" value="HTH_XRE"/>
    <property type="match status" value="1"/>
</dbReference>
<dbReference type="SUPFAM" id="SSF47413">
    <property type="entry name" value="lambda repressor-like DNA-binding domains"/>
    <property type="match status" value="1"/>
</dbReference>
<evidence type="ECO:0000313" key="2">
    <source>
        <dbReference type="EMBL" id="BDR54069.1"/>
    </source>
</evidence>
<accession>A0ABM8BB46</accession>
<dbReference type="PROSITE" id="PS50943">
    <property type="entry name" value="HTH_CROC1"/>
    <property type="match status" value="1"/>
</dbReference>